<dbReference type="AlphaFoldDB" id="A0A7T6XT94"/>
<evidence type="ECO:0000313" key="1">
    <source>
        <dbReference type="EMBL" id="QQK47025.1"/>
    </source>
</evidence>
<dbReference type="RefSeq" id="XP_065957761.1">
    <property type="nucleotide sequence ID" value="XM_066100034.1"/>
</dbReference>
<organism evidence="1 2">
    <name type="scientific">Penicillium digitatum</name>
    <name type="common">Green mold</name>
    <dbReference type="NCBI Taxonomy" id="36651"/>
    <lineage>
        <taxon>Eukaryota</taxon>
        <taxon>Fungi</taxon>
        <taxon>Dikarya</taxon>
        <taxon>Ascomycota</taxon>
        <taxon>Pezizomycotina</taxon>
        <taxon>Eurotiomycetes</taxon>
        <taxon>Eurotiomycetidae</taxon>
        <taxon>Eurotiales</taxon>
        <taxon>Aspergillaceae</taxon>
        <taxon>Penicillium</taxon>
    </lineage>
</organism>
<evidence type="ECO:0000313" key="2">
    <source>
        <dbReference type="Proteomes" id="UP000595662"/>
    </source>
</evidence>
<proteinExistence type="predicted"/>
<dbReference type="Proteomes" id="UP000595662">
    <property type="component" value="Chromosome 5"/>
</dbReference>
<protein>
    <submittedName>
        <fullName evidence="1">Adenosine/adenine deaminase</fullName>
    </submittedName>
</protein>
<dbReference type="Gene3D" id="3.20.20.140">
    <property type="entry name" value="Metal-dependent hydrolases"/>
    <property type="match status" value="1"/>
</dbReference>
<dbReference type="GeneID" id="90952326"/>
<name>A0A7T6XT94_PENDI</name>
<reference evidence="1 2" key="1">
    <citation type="submission" date="2020-08" db="EMBL/GenBank/DDBJ databases">
        <title>The completed genome sequence of the pathogenic ascomycete fungus Penicillium digitatum.</title>
        <authorList>
            <person name="Wang M."/>
        </authorList>
    </citation>
    <scope>NUCLEOTIDE SEQUENCE [LARGE SCALE GENOMIC DNA]</scope>
    <source>
        <strain evidence="1 2">PdW03</strain>
    </source>
</reference>
<accession>A0A7T6XT94</accession>
<dbReference type="EMBL" id="CP060778">
    <property type="protein sequence ID" value="QQK47025.1"/>
    <property type="molecule type" value="Genomic_DNA"/>
</dbReference>
<gene>
    <name evidence="1" type="ORF">Pdw03_1923</name>
</gene>
<sequence length="155" mass="18012">MKPRYLVLEQVILSWQYGVVSRRLLLYSKHDHHEQSYHHWFIANLPNSSSMFTLKVPKHPPLRWKLAHRNNIALPDAIFSDPQASYAVTLIPWPVLNCRPLGIPTFLEAYFAECEVLCTEAYLYDLAMAYLHRCAAIIGRYTESFFNIQAFASLI</sequence>